<sequence length="476" mass="53165">STLANLHDDCHLASLEQQIEDQTHLTRSVKYAAENEIERLKSLLAAESGNFASTVQTLEDRHRATQKALTKELSLTREALAAMMKQYTYVKQIFNEAESRLRILGERDTTNRVILGRLIDKLAKISSEKHILSDRLDELESRLAWSASTVPCSTAPYFAFKELDFPISEVHAHEVRVNSLNETISQLESQIERLEKTSESLTATNSLFQQTQTLSLDLFQTPLLKGAPDPLSTATSSSKPLSIHMSHLRTIDSSEISTPEPSSPALHENLLSTGSFGVKDTGTNRVAVSKSPDAFLIPEGLSSKPSSIMNNDSMQIMRQGAFRRSNRVLLTGLSQTHAPRFYRLEMHCSPEPVIELTSPVICHHPAILSTQSVDLTGTHEVGLVASERPKIVKHKRYERDAPGSRAPCSTFDSDYETHSFCFILLEFGMTPTRSLRGLVASERPKIVKHKRYERDAPGSRAPCSTFDSDYETVRRF</sequence>
<comment type="caution">
    <text evidence="2">The sequence shown here is derived from an EMBL/GenBank/DDBJ whole genome shotgun (WGS) entry which is preliminary data.</text>
</comment>
<evidence type="ECO:0000313" key="3">
    <source>
        <dbReference type="Proteomes" id="UP000728185"/>
    </source>
</evidence>
<protein>
    <submittedName>
        <fullName evidence="2">Uncharacterized protein</fullName>
    </submittedName>
</protein>
<evidence type="ECO:0000313" key="2">
    <source>
        <dbReference type="EMBL" id="KAA0200628.1"/>
    </source>
</evidence>
<feature type="non-terminal residue" evidence="2">
    <location>
        <position position="1"/>
    </location>
</feature>
<keyword evidence="1" id="KW-0175">Coiled coil</keyword>
<name>A0A8E0S831_9TREM</name>
<reference evidence="2" key="1">
    <citation type="submission" date="2019-05" db="EMBL/GenBank/DDBJ databases">
        <title>Annotation for the trematode Fasciolopsis buski.</title>
        <authorList>
            <person name="Choi Y.-J."/>
        </authorList>
    </citation>
    <scope>NUCLEOTIDE SEQUENCE</scope>
    <source>
        <strain evidence="2">HT</strain>
        <tissue evidence="2">Whole worm</tissue>
    </source>
</reference>
<keyword evidence="3" id="KW-1185">Reference proteome</keyword>
<dbReference type="Proteomes" id="UP000728185">
    <property type="component" value="Unassembled WGS sequence"/>
</dbReference>
<dbReference type="AlphaFoldDB" id="A0A8E0S831"/>
<gene>
    <name evidence="2" type="ORF">FBUS_08793</name>
</gene>
<proteinExistence type="predicted"/>
<dbReference type="EMBL" id="LUCM01000385">
    <property type="protein sequence ID" value="KAA0200628.1"/>
    <property type="molecule type" value="Genomic_DNA"/>
</dbReference>
<evidence type="ECO:0000256" key="1">
    <source>
        <dbReference type="SAM" id="Coils"/>
    </source>
</evidence>
<dbReference type="OrthoDB" id="6246734at2759"/>
<feature type="coiled-coil region" evidence="1">
    <location>
        <begin position="170"/>
        <end position="204"/>
    </location>
</feature>
<organism evidence="2 3">
    <name type="scientific">Fasciolopsis buskii</name>
    <dbReference type="NCBI Taxonomy" id="27845"/>
    <lineage>
        <taxon>Eukaryota</taxon>
        <taxon>Metazoa</taxon>
        <taxon>Spiralia</taxon>
        <taxon>Lophotrochozoa</taxon>
        <taxon>Platyhelminthes</taxon>
        <taxon>Trematoda</taxon>
        <taxon>Digenea</taxon>
        <taxon>Plagiorchiida</taxon>
        <taxon>Echinostomata</taxon>
        <taxon>Echinostomatoidea</taxon>
        <taxon>Fasciolidae</taxon>
        <taxon>Fasciolopsis</taxon>
    </lineage>
</organism>
<accession>A0A8E0S831</accession>